<protein>
    <recommendedName>
        <fullName evidence="3">HTH marR-type domain-containing protein</fullName>
    </recommendedName>
</protein>
<dbReference type="InterPro" id="IPR036390">
    <property type="entry name" value="WH_DNA-bd_sf"/>
</dbReference>
<evidence type="ECO:0000313" key="2">
    <source>
        <dbReference type="Proteomes" id="UP000240880"/>
    </source>
</evidence>
<organism evidence="1 2">
    <name type="scientific">Candidatus Marsarchaeota G1 archaeon OSP_D</name>
    <dbReference type="NCBI Taxonomy" id="1978155"/>
    <lineage>
        <taxon>Archaea</taxon>
        <taxon>Candidatus Marsarchaeota</taxon>
        <taxon>Candidatus Marsarchaeota group 1</taxon>
    </lineage>
</organism>
<dbReference type="EMBL" id="NEXC01000010">
    <property type="protein sequence ID" value="PSN83990.1"/>
    <property type="molecule type" value="Genomic_DNA"/>
</dbReference>
<proteinExistence type="predicted"/>
<evidence type="ECO:0008006" key="3">
    <source>
        <dbReference type="Google" id="ProtNLM"/>
    </source>
</evidence>
<dbReference type="Proteomes" id="UP000240880">
    <property type="component" value="Unassembled WGS sequence"/>
</dbReference>
<dbReference type="InterPro" id="IPR036388">
    <property type="entry name" value="WH-like_DNA-bd_sf"/>
</dbReference>
<evidence type="ECO:0000313" key="1">
    <source>
        <dbReference type="EMBL" id="PSN83990.1"/>
    </source>
</evidence>
<dbReference type="AlphaFoldDB" id="A0A2R6AC70"/>
<gene>
    <name evidence="1" type="ORF">B9Q01_02770</name>
</gene>
<dbReference type="Gene3D" id="1.10.10.10">
    <property type="entry name" value="Winged helix-like DNA-binding domain superfamily/Winged helix DNA-binding domain"/>
    <property type="match status" value="1"/>
</dbReference>
<name>A0A2R6AC70_9ARCH</name>
<comment type="caution">
    <text evidence="1">The sequence shown here is derived from an EMBL/GenBank/DDBJ whole genome shotgun (WGS) entry which is preliminary data.</text>
</comment>
<reference evidence="1 2" key="1">
    <citation type="submission" date="2017-04" db="EMBL/GenBank/DDBJ databases">
        <title>Novel microbial lineages endemic to geothermal iron-oxide mats fill important gaps in the evolutionary history of Archaea.</title>
        <authorList>
            <person name="Jay Z.J."/>
            <person name="Beam J.P."/>
            <person name="Dlakic M."/>
            <person name="Rusch D.B."/>
            <person name="Kozubal M.A."/>
            <person name="Inskeep W.P."/>
        </authorList>
    </citation>
    <scope>NUCLEOTIDE SEQUENCE [LARGE SCALE GENOMIC DNA]</scope>
    <source>
        <strain evidence="1">OSP_D</strain>
    </source>
</reference>
<accession>A0A2R6AC70</accession>
<sequence length="189" mass="20983">MGVLLSQELVMAAQNDHLRTTDQKVFKIISESDTGVSFQALKRTLGLHQESLSRSLKRLMEMGLVSKQESGYITSDFQEKTGKEGFVVVDSALPNEINPNTLTNVLKGRWFKGLRWFGMSLDGTKLVWSTLDGKNKVSLKILGQELVIQADSTSKEAVFAAIKLAHSVFEKIADLLQTNVKNQLLQTVT</sequence>
<dbReference type="SUPFAM" id="SSF46785">
    <property type="entry name" value="Winged helix' DNA-binding domain"/>
    <property type="match status" value="1"/>
</dbReference>